<dbReference type="InterPro" id="IPR000209">
    <property type="entry name" value="Peptidase_S8/S53_dom"/>
</dbReference>
<feature type="compositionally biased region" description="Basic and acidic residues" evidence="4">
    <location>
        <begin position="297"/>
        <end position="312"/>
    </location>
</feature>
<feature type="compositionally biased region" description="Basic and acidic residues" evidence="4">
    <location>
        <begin position="330"/>
        <end position="385"/>
    </location>
</feature>
<dbReference type="GO" id="GO:0006508">
    <property type="term" value="P:proteolysis"/>
    <property type="evidence" value="ECO:0007669"/>
    <property type="project" value="UniProtKB-KW"/>
</dbReference>
<dbReference type="SUPFAM" id="SSF52743">
    <property type="entry name" value="Subtilisin-like"/>
    <property type="match status" value="1"/>
</dbReference>
<feature type="region of interest" description="Disordered" evidence="4">
    <location>
        <begin position="275"/>
        <end position="461"/>
    </location>
</feature>
<dbReference type="PRINTS" id="PR00723">
    <property type="entry name" value="SUBTILISIN"/>
</dbReference>
<dbReference type="CDD" id="cd07491">
    <property type="entry name" value="Peptidases_S8_7"/>
    <property type="match status" value="1"/>
</dbReference>
<dbReference type="InterPro" id="IPR023827">
    <property type="entry name" value="Peptidase_S8_Asp-AS"/>
</dbReference>
<keyword evidence="2" id="KW-0378">Hydrolase</keyword>
<feature type="compositionally biased region" description="Basic and acidic residues" evidence="4">
    <location>
        <begin position="714"/>
        <end position="751"/>
    </location>
</feature>
<evidence type="ECO:0000256" key="1">
    <source>
        <dbReference type="ARBA" id="ARBA00022670"/>
    </source>
</evidence>
<dbReference type="InterPro" id="IPR036770">
    <property type="entry name" value="Ankyrin_rpt-contain_sf"/>
</dbReference>
<sequence>MSDAEEDVHRETDDEDETTDEEEEDSILAKTNAATSSLKAIFENQASKDDLDQFMEQHSEVIKYVEDSGTTFLHRIVNLVSDRDNGKPVNALNIKPLVARIIQMYPDHLRNRNEESQTPLYRAIYLKRFTWNLIEPMLSSCSDDQIIEDVLGATCSKGESLKTCLTLAFEKDLKLKALQTLIKHATENSLKLTDGSGMTPFHRAVQYEQCDDKRIGIIKLLLQKDTKILAGLKEDAPFQPVESFLDVKYKRMEGSSKYEVEYSVYTEHERSSKAYLASENKKKSQAMLRENPPRQSNNREVDIDHPGRDKNTPKTLIENSLLKNQNTLEYDDRIRNPDNESERHEKLSEHLDEIERERQRLRAEEGKKLKANEEQESKFKAERKNLRYPGSDYGNSLTRQPREKESPNDAIPNKPKIALTAVGSDHAPNTPLKRVSTTTFSADKEKRKAATKSTQKKPDSKMLAKNSAVILKMLKLHYMRTRSIEMATSFLYGKSNLNDVQIYFDYGGLPPEIHDNVFLERFGEDEKSGIRFDEVLMYARFPNVTVIRNGRKAPKPRAPGRQDMEFFFDWLYNKGVRRILKVEVHDSGEIPHSDEAIYNSMRRIVVEHLDWSKPDLDPQIIRQISENTETCNADPESNLTGTRNELRELTLKWSGNNAVLRSWSEIEGLPQLPKLRVVNLSIPAQSNLYDSRSWVQSNIDRFRTRLNRSANYNRDARQATDSKVIDEPELTKASTEEKNEKRNPTPEKERKIEVIVRESDKEVDRPTSLNNISKATERFNPITEHEWLNCMERFAGCMSIFWQETLKRSKESVEKDNNNRMFDKDTTQNLNSLKRDVVVALIDDGVDSCDSTFAGRVIEGKTFDYRDGSVGQYYISARGHGTEMARMILKVCPMASIYSIRLKTHISPDKGQVTIDATSAALAIEAALEKKATIISMSWTIPIPPEGSEEKILLDRVLDRACAQKVLMFCSSSDQINATQHYPSAFRRHKFFLIGAAHDDGTAFGHAGKNNDFIFPGVNVNTTKGASLPSYLAHRTSSTKESTGSSIATALAAGLSAAILYCFKASALGLAAARMQQGKNYVAGSELVRPTDVERITDRDVLKAAFNRIGKMESGQFIQVWDRFDPASQVLEAELGYEEKLTCIMNLCSNLIER</sequence>
<dbReference type="GO" id="GO:0004252">
    <property type="term" value="F:serine-type endopeptidase activity"/>
    <property type="evidence" value="ECO:0007669"/>
    <property type="project" value="InterPro"/>
</dbReference>
<accession>A0A2T3Z830</accession>
<dbReference type="InterPro" id="IPR036852">
    <property type="entry name" value="Peptidase_S8/S53_dom_sf"/>
</dbReference>
<dbReference type="InterPro" id="IPR015500">
    <property type="entry name" value="Peptidase_S8_subtilisin-rel"/>
</dbReference>
<gene>
    <name evidence="6" type="ORF">M441DRAFT_27474</name>
</gene>
<evidence type="ECO:0000256" key="2">
    <source>
        <dbReference type="ARBA" id="ARBA00022801"/>
    </source>
</evidence>
<feature type="region of interest" description="Disordered" evidence="4">
    <location>
        <begin position="1"/>
        <end position="27"/>
    </location>
</feature>
<evidence type="ECO:0000256" key="3">
    <source>
        <dbReference type="ARBA" id="ARBA00022825"/>
    </source>
</evidence>
<dbReference type="AlphaFoldDB" id="A0A2T3Z830"/>
<keyword evidence="3" id="KW-0720">Serine protease</keyword>
<dbReference type="Gene3D" id="1.25.40.20">
    <property type="entry name" value="Ankyrin repeat-containing domain"/>
    <property type="match status" value="1"/>
</dbReference>
<feature type="region of interest" description="Disordered" evidence="4">
    <location>
        <begin position="713"/>
        <end position="751"/>
    </location>
</feature>
<feature type="compositionally biased region" description="Polar residues" evidence="4">
    <location>
        <begin position="313"/>
        <end position="328"/>
    </location>
</feature>
<dbReference type="PROSITE" id="PS00136">
    <property type="entry name" value="SUBTILASE_ASP"/>
    <property type="match status" value="1"/>
</dbReference>
<dbReference type="Gene3D" id="3.40.50.200">
    <property type="entry name" value="Peptidase S8/S53 domain"/>
    <property type="match status" value="1"/>
</dbReference>
<dbReference type="EMBL" id="KZ679262">
    <property type="protein sequence ID" value="PTB40967.1"/>
    <property type="molecule type" value="Genomic_DNA"/>
</dbReference>
<protein>
    <recommendedName>
        <fullName evidence="5">Peptidase S8/S53 domain-containing protein</fullName>
    </recommendedName>
</protein>
<evidence type="ECO:0000256" key="4">
    <source>
        <dbReference type="SAM" id="MobiDB-lite"/>
    </source>
</evidence>
<dbReference type="Pfam" id="PF00082">
    <property type="entry name" value="Peptidase_S8"/>
    <property type="match status" value="1"/>
</dbReference>
<evidence type="ECO:0000313" key="6">
    <source>
        <dbReference type="EMBL" id="PTB40967.1"/>
    </source>
</evidence>
<feature type="domain" description="Peptidase S8/S53" evidence="5">
    <location>
        <begin position="835"/>
        <end position="1060"/>
    </location>
</feature>
<evidence type="ECO:0000313" key="7">
    <source>
        <dbReference type="Proteomes" id="UP000240493"/>
    </source>
</evidence>
<evidence type="ECO:0000259" key="5">
    <source>
        <dbReference type="Pfam" id="PF00082"/>
    </source>
</evidence>
<organism evidence="6 7">
    <name type="scientific">Trichoderma asperellum (strain ATCC 204424 / CBS 433.97 / NBRC 101777)</name>
    <dbReference type="NCBI Taxonomy" id="1042311"/>
    <lineage>
        <taxon>Eukaryota</taxon>
        <taxon>Fungi</taxon>
        <taxon>Dikarya</taxon>
        <taxon>Ascomycota</taxon>
        <taxon>Pezizomycotina</taxon>
        <taxon>Sordariomycetes</taxon>
        <taxon>Hypocreomycetidae</taxon>
        <taxon>Hypocreales</taxon>
        <taxon>Hypocreaceae</taxon>
        <taxon>Trichoderma</taxon>
    </lineage>
</organism>
<name>A0A2T3Z830_TRIA4</name>
<keyword evidence="1" id="KW-0645">Protease</keyword>
<proteinExistence type="predicted"/>
<dbReference type="STRING" id="1042311.A0A2T3Z830"/>
<reference evidence="6 7" key="1">
    <citation type="submission" date="2016-07" db="EMBL/GenBank/DDBJ databases">
        <title>Multiple horizontal gene transfer events from other fungi enriched the ability of initially mycotrophic Trichoderma (Ascomycota) to feed on dead plant biomass.</title>
        <authorList>
            <consortium name="DOE Joint Genome Institute"/>
            <person name="Aerts A."/>
            <person name="Atanasova L."/>
            <person name="Chenthamara K."/>
            <person name="Zhang J."/>
            <person name="Grujic M."/>
            <person name="Henrissat B."/>
            <person name="Kuo A."/>
            <person name="Salamov A."/>
            <person name="Lipzen A."/>
            <person name="Labutti K."/>
            <person name="Barry K."/>
            <person name="Miao Y."/>
            <person name="Rahimi M.J."/>
            <person name="Shen Q."/>
            <person name="Grigoriev I.V."/>
            <person name="Kubicek C.P."/>
            <person name="Druzhinina I.S."/>
        </authorList>
    </citation>
    <scope>NUCLEOTIDE SEQUENCE [LARGE SCALE GENOMIC DNA]</scope>
    <source>
        <strain evidence="6 7">CBS 433.97</strain>
    </source>
</reference>
<dbReference type="Proteomes" id="UP000240493">
    <property type="component" value="Unassembled WGS sequence"/>
</dbReference>
<keyword evidence="7" id="KW-1185">Reference proteome</keyword>
<feature type="compositionally biased region" description="Acidic residues" evidence="4">
    <location>
        <begin position="13"/>
        <end position="26"/>
    </location>
</feature>
<dbReference type="OrthoDB" id="5093543at2759"/>